<proteinExistence type="predicted"/>
<organism evidence="1">
    <name type="scientific">Arundo donax</name>
    <name type="common">Giant reed</name>
    <name type="synonym">Donax arundinaceus</name>
    <dbReference type="NCBI Taxonomy" id="35708"/>
    <lineage>
        <taxon>Eukaryota</taxon>
        <taxon>Viridiplantae</taxon>
        <taxon>Streptophyta</taxon>
        <taxon>Embryophyta</taxon>
        <taxon>Tracheophyta</taxon>
        <taxon>Spermatophyta</taxon>
        <taxon>Magnoliopsida</taxon>
        <taxon>Liliopsida</taxon>
        <taxon>Poales</taxon>
        <taxon>Poaceae</taxon>
        <taxon>PACMAD clade</taxon>
        <taxon>Arundinoideae</taxon>
        <taxon>Arundineae</taxon>
        <taxon>Arundo</taxon>
    </lineage>
</organism>
<protein>
    <submittedName>
        <fullName evidence="1">Uncharacterized protein</fullName>
    </submittedName>
</protein>
<reference evidence="1" key="1">
    <citation type="submission" date="2014-09" db="EMBL/GenBank/DDBJ databases">
        <authorList>
            <person name="Magalhaes I.L.F."/>
            <person name="Oliveira U."/>
            <person name="Santos F.R."/>
            <person name="Vidigal T.H.D.A."/>
            <person name="Brescovit A.D."/>
            <person name="Santos A.J."/>
        </authorList>
    </citation>
    <scope>NUCLEOTIDE SEQUENCE</scope>
    <source>
        <tissue evidence="1">Shoot tissue taken approximately 20 cm above the soil surface</tissue>
    </source>
</reference>
<evidence type="ECO:0000313" key="1">
    <source>
        <dbReference type="EMBL" id="JAD86573.1"/>
    </source>
</evidence>
<sequence length="46" mass="5325">MNIILRIHWNIIIDDHIDSLNIKTTTCHICANKDIALFCFEPVQST</sequence>
<dbReference type="AlphaFoldDB" id="A0A0A9IA71"/>
<reference evidence="1" key="2">
    <citation type="journal article" date="2015" name="Data Brief">
        <title>Shoot transcriptome of the giant reed, Arundo donax.</title>
        <authorList>
            <person name="Barrero R.A."/>
            <person name="Guerrero F.D."/>
            <person name="Moolhuijzen P."/>
            <person name="Goolsby J.A."/>
            <person name="Tidwell J."/>
            <person name="Bellgard S.E."/>
            <person name="Bellgard M.I."/>
        </authorList>
    </citation>
    <scope>NUCLEOTIDE SEQUENCE</scope>
    <source>
        <tissue evidence="1">Shoot tissue taken approximately 20 cm above the soil surface</tissue>
    </source>
</reference>
<name>A0A0A9IA71_ARUDO</name>
<accession>A0A0A9IA71</accession>
<dbReference type="EMBL" id="GBRH01211322">
    <property type="protein sequence ID" value="JAD86573.1"/>
    <property type="molecule type" value="Transcribed_RNA"/>
</dbReference>